<evidence type="ECO:0000313" key="2">
    <source>
        <dbReference type="EMBL" id="ACD57992.1"/>
    </source>
</evidence>
<dbReference type="InterPro" id="IPR018712">
    <property type="entry name" value="Tle1-like_cat"/>
</dbReference>
<dbReference type="EMBL" id="CP000967">
    <property type="protein sequence ID" value="ACD57992.1"/>
    <property type="molecule type" value="Genomic_DNA"/>
</dbReference>
<protein>
    <recommendedName>
        <fullName evidence="1">T6SS Phospholipase effector Tle1-like catalytic domain-containing protein</fullName>
    </recommendedName>
</protein>
<feature type="domain" description="T6SS Phospholipase effector Tle1-like catalytic" evidence="1">
    <location>
        <begin position="305"/>
        <end position="419"/>
    </location>
</feature>
<evidence type="ECO:0000313" key="3">
    <source>
        <dbReference type="Proteomes" id="UP000001740"/>
    </source>
</evidence>
<dbReference type="Proteomes" id="UP000001740">
    <property type="component" value="Chromosome"/>
</dbReference>
<reference evidence="2 3" key="1">
    <citation type="journal article" date="2008" name="BMC Genomics">
        <title>Genome sequence and rapid evolution of the rice pathogen Xanthomonas oryzae pv. oryzae PXO99A.</title>
        <authorList>
            <person name="Salzberg S.L."/>
            <person name="Sommer D.D."/>
            <person name="Schatz M.C."/>
            <person name="Phillippy A.M."/>
            <person name="Rabinowicz P.D."/>
            <person name="Tsuge S."/>
            <person name="Furutani A."/>
            <person name="Ochiai H."/>
            <person name="Delcher A.L."/>
            <person name="Kelley D."/>
            <person name="Madupu R."/>
            <person name="Puiu D."/>
            <person name="Radune D."/>
            <person name="Shumway M."/>
            <person name="Trapnell C."/>
            <person name="Aparna G."/>
            <person name="Jha G."/>
            <person name="Pandey A."/>
            <person name="Patil P.B."/>
            <person name="Ishihara H."/>
            <person name="Meyer D.F."/>
            <person name="Szurek B."/>
            <person name="Verdier V."/>
            <person name="Koebnik R."/>
            <person name="Dow J.M."/>
            <person name="Ryan R.P."/>
            <person name="Hirata H."/>
            <person name="Tsuyumu S."/>
            <person name="Won Lee S."/>
            <person name="Seo Y.S."/>
            <person name="Sriariyanum M."/>
            <person name="Ronald P.C."/>
            <person name="Sonti R.V."/>
            <person name="Van Sluys M.A."/>
            <person name="Leach J.E."/>
            <person name="White F.F."/>
            <person name="Bogdanove A.J."/>
        </authorList>
    </citation>
    <scope>NUCLEOTIDE SEQUENCE [LARGE SCALE GENOMIC DNA]</scope>
    <source>
        <strain evidence="2 3">PXO99A</strain>
    </source>
</reference>
<dbReference type="RefSeq" id="WP_012444351.1">
    <property type="nucleotide sequence ID" value="NC_010717.2"/>
</dbReference>
<proteinExistence type="predicted"/>
<organism evidence="2 3">
    <name type="scientific">Xanthomonas oryzae pv. oryzae (strain PXO99A)</name>
    <dbReference type="NCBI Taxonomy" id="360094"/>
    <lineage>
        <taxon>Bacteria</taxon>
        <taxon>Pseudomonadati</taxon>
        <taxon>Pseudomonadota</taxon>
        <taxon>Gammaproteobacteria</taxon>
        <taxon>Lysobacterales</taxon>
        <taxon>Lysobacteraceae</taxon>
        <taxon>Xanthomonas</taxon>
    </lineage>
</organism>
<dbReference type="PANTHER" id="PTHR33840">
    <property type="match status" value="1"/>
</dbReference>
<feature type="domain" description="T6SS Phospholipase effector Tle1-like catalytic" evidence="1">
    <location>
        <begin position="131"/>
        <end position="294"/>
    </location>
</feature>
<sequence>MSDFKPGWYAVKRLHDGAVDNWYFETRERVTLTARVLPNGDQILLFRPTPQQPYLSKTWSSAYEWLPTAKPGEHWDNDKYGAVADGKTELPGKFSRRQRKPSARELSQRASKACFSSVDGLSCTREIHVGIFFDGTNNNMERDRPVQGHSNIVSLYDAHLDDKVEYFAYYVPGVGTTFKEIGELAEDATGKSMARGGEDRIHWALTRLYNAVNRSVNGFDLLDESETKDLVTGVFSGLRTWYRLGDGKMESIFRDLDQRLRKQVADKRPTITTLHLSVFGFSRGAAQARTFCNWLALATGGKVGPAQVNLRFLGLYDTVASVLLADSSPVGSGLFDWANKTMRIPEVEAAVHYVAGHEIRRSFPLSTVRAGGSWPANTKEYVYPGAHSDIGGGYSPGDQGKARGGRSSLLSQITLNDMYFEASNNGVKLSPLDELEAAAKRDFKIDPALETAFSAYLDWTPANEKGENLSGTKRGVVENRMEQQMQRYWRWRASKRDAAQFRAMASYQHATAQDRTDLQEGELDWQDDIARARAAHQPWTHTFYSQGLQHEVQVPADPSRTQRDLLAAVDDTTPIPAEVDRFFDDFVHDSHAGFWLLGPVSQADKNAFANEIRKKNAQHAALLKAADAAAEHGMFEGAVQARQQAERYALNRFEQRVLAQNPNASDDGNPATMPLMTDKDGAELRESAGVDGWVVKNMLGTATRREANGPGHYRHVLDRDHEMLQFVDEAVYQGERLGEAVKDGIDDAAESARQAAAAAKERAQRAVGQAVDSAIEGAGRAPRDVLEEGLKKIVNPSGLTLY</sequence>
<name>A0A0K0GIH0_XANOP</name>
<dbReference type="KEGG" id="xop:PXO_04765"/>
<dbReference type="Pfam" id="PF09994">
    <property type="entry name" value="T6SS_Tle1-like_cat"/>
    <property type="match status" value="2"/>
</dbReference>
<dbReference type="HOGENOM" id="CLU_021038_0_0_6"/>
<gene>
    <name evidence="2" type="ordered locus">PXO_04765</name>
</gene>
<dbReference type="eggNOG" id="COG2268">
    <property type="taxonomic scope" value="Bacteria"/>
</dbReference>
<accession>A0A0K0GIH0</accession>
<dbReference type="AlphaFoldDB" id="A0A0K0GIH0"/>
<dbReference type="PANTHER" id="PTHR33840:SF1">
    <property type="entry name" value="TLE1 PHOSPHOLIPASE DOMAIN-CONTAINING PROTEIN"/>
    <property type="match status" value="1"/>
</dbReference>
<evidence type="ECO:0000259" key="1">
    <source>
        <dbReference type="Pfam" id="PF09994"/>
    </source>
</evidence>